<dbReference type="AlphaFoldDB" id="A0A7W4PH77"/>
<comment type="caution">
    <text evidence="6">The sequence shown here is derived from an EMBL/GenBank/DDBJ whole genome shotgun (WGS) entry which is preliminary data.</text>
</comment>
<dbReference type="GO" id="GO:0009288">
    <property type="term" value="C:bacterial-type flagellum"/>
    <property type="evidence" value="ECO:0007669"/>
    <property type="project" value="UniProtKB-SubCell"/>
</dbReference>
<evidence type="ECO:0000256" key="1">
    <source>
        <dbReference type="ARBA" id="ARBA00005709"/>
    </source>
</evidence>
<dbReference type="Pfam" id="PF00700">
    <property type="entry name" value="Flagellin_C"/>
    <property type="match status" value="1"/>
</dbReference>
<comment type="subcellular location">
    <subcellularLocation>
        <location evidence="3">Secreted</location>
    </subcellularLocation>
    <subcellularLocation>
        <location evidence="3">Bacterial flagellum</location>
    </subcellularLocation>
</comment>
<name>A0A7W4PH77_9PROT</name>
<dbReference type="SUPFAM" id="SSF64518">
    <property type="entry name" value="Phase 1 flagellin"/>
    <property type="match status" value="1"/>
</dbReference>
<dbReference type="EMBL" id="JABEQP010000004">
    <property type="protein sequence ID" value="MBB2197440.1"/>
    <property type="molecule type" value="Genomic_DNA"/>
</dbReference>
<evidence type="ECO:0000259" key="5">
    <source>
        <dbReference type="Pfam" id="PF00700"/>
    </source>
</evidence>
<gene>
    <name evidence="6" type="ORF">HLH44_08200</name>
</gene>
<dbReference type="PANTHER" id="PTHR42792">
    <property type="entry name" value="FLAGELLIN"/>
    <property type="match status" value="1"/>
</dbReference>
<reference evidence="6 7" key="1">
    <citation type="submission" date="2020-04" db="EMBL/GenBank/DDBJ databases">
        <title>Description of novel Gluconacetobacter.</title>
        <authorList>
            <person name="Sombolestani A."/>
        </authorList>
    </citation>
    <scope>NUCLEOTIDE SEQUENCE [LARGE SCALE GENOMIC DNA]</scope>
    <source>
        <strain evidence="6 7">LMG 22058</strain>
    </source>
</reference>
<dbReference type="Pfam" id="PF00669">
    <property type="entry name" value="Flagellin_N"/>
    <property type="match status" value="1"/>
</dbReference>
<proteinExistence type="inferred from homology"/>
<evidence type="ECO:0000256" key="3">
    <source>
        <dbReference type="RuleBase" id="RU362073"/>
    </source>
</evidence>
<dbReference type="Gene3D" id="1.20.1330.10">
    <property type="entry name" value="f41 fragment of flagellin, N-terminal domain"/>
    <property type="match status" value="1"/>
</dbReference>
<dbReference type="PANTHER" id="PTHR42792:SF2">
    <property type="entry name" value="FLAGELLIN"/>
    <property type="match status" value="1"/>
</dbReference>
<dbReference type="InterPro" id="IPR001029">
    <property type="entry name" value="Flagellin_N"/>
</dbReference>
<comment type="function">
    <text evidence="3">Flagellin is the subunit protein which polymerizes to form the filaments of bacterial flagella.</text>
</comment>
<dbReference type="Proteomes" id="UP000530320">
    <property type="component" value="Unassembled WGS sequence"/>
</dbReference>
<keyword evidence="2 3" id="KW-0975">Bacterial flagellum</keyword>
<dbReference type="RefSeq" id="WP_183008844.1">
    <property type="nucleotide sequence ID" value="NZ_JABEQP010000004.1"/>
</dbReference>
<keyword evidence="6" id="KW-0282">Flagellum</keyword>
<comment type="similarity">
    <text evidence="1 3">Belongs to the bacterial flagellin family.</text>
</comment>
<protein>
    <recommendedName>
        <fullName evidence="3">Flagellin</fullName>
    </recommendedName>
</protein>
<evidence type="ECO:0000313" key="6">
    <source>
        <dbReference type="EMBL" id="MBB2197440.1"/>
    </source>
</evidence>
<keyword evidence="6" id="KW-0966">Cell projection</keyword>
<keyword evidence="3" id="KW-0964">Secreted</keyword>
<feature type="domain" description="Flagellin C-terminal" evidence="5">
    <location>
        <begin position="247"/>
        <end position="331"/>
    </location>
</feature>
<evidence type="ECO:0000259" key="4">
    <source>
        <dbReference type="Pfam" id="PF00669"/>
    </source>
</evidence>
<accession>A0A7W4PH77</accession>
<dbReference type="InterPro" id="IPR046358">
    <property type="entry name" value="Flagellin_C"/>
</dbReference>
<organism evidence="6 7">
    <name type="scientific">Gluconacetobacter dulcium</name>
    <dbReference type="NCBI Taxonomy" id="2729096"/>
    <lineage>
        <taxon>Bacteria</taxon>
        <taxon>Pseudomonadati</taxon>
        <taxon>Pseudomonadota</taxon>
        <taxon>Alphaproteobacteria</taxon>
        <taxon>Acetobacterales</taxon>
        <taxon>Acetobacteraceae</taxon>
        <taxon>Gluconacetobacter</taxon>
    </lineage>
</organism>
<dbReference type="PRINTS" id="PR00207">
    <property type="entry name" value="FLAGELLIN"/>
</dbReference>
<sequence>MSLSINNNASSKVAIETLNAVQSDLSNTQNVVSTGLKVSTAADNAAAFGIAQQMQGNVSGQSAVNDGLSFAAQTVSSTASAANQIISVLQQVQQAVTSLGNNLDVPASQSQISTQINGYLSQIDTIARNATFNGVNLLAPDKASSATVGTKLGISTTNLTYVAGLQGDVTTVTGFAAASGAGSIGQYLTDSNGTKGSSTATLTDLLGLSTGGTAGVNPTQNVFISNDGKTLGTTFDHTGAAGIADMIKQVQAAIKAMTYVTSDLGSNTNVIKSMSTYGSTISDNLTNGIGALTDADMAAASAKLTSLQTKQQLAIKSLTIANSQSQNILSMFQ</sequence>
<evidence type="ECO:0000313" key="7">
    <source>
        <dbReference type="Proteomes" id="UP000530320"/>
    </source>
</evidence>
<keyword evidence="6" id="KW-0969">Cilium</keyword>
<feature type="domain" description="Flagellin N-terminal" evidence="4">
    <location>
        <begin position="5"/>
        <end position="139"/>
    </location>
</feature>
<dbReference type="GO" id="GO:0005576">
    <property type="term" value="C:extracellular region"/>
    <property type="evidence" value="ECO:0007669"/>
    <property type="project" value="UniProtKB-SubCell"/>
</dbReference>
<evidence type="ECO:0000256" key="2">
    <source>
        <dbReference type="ARBA" id="ARBA00023143"/>
    </source>
</evidence>
<dbReference type="InterPro" id="IPR001492">
    <property type="entry name" value="Flagellin"/>
</dbReference>
<dbReference type="GO" id="GO:0005198">
    <property type="term" value="F:structural molecule activity"/>
    <property type="evidence" value="ECO:0007669"/>
    <property type="project" value="UniProtKB-UniRule"/>
</dbReference>